<evidence type="ECO:0000256" key="1">
    <source>
        <dbReference type="SAM" id="MobiDB-lite"/>
    </source>
</evidence>
<dbReference type="AlphaFoldDB" id="A0A146K1T9"/>
<accession>A0A146K1T9</accession>
<name>A0A146K1T9_9EUKA</name>
<evidence type="ECO:0000313" key="3">
    <source>
        <dbReference type="EMBL" id="JAP90852.1"/>
    </source>
</evidence>
<feature type="non-terminal residue" evidence="3">
    <location>
        <position position="96"/>
    </location>
</feature>
<keyword evidence="2" id="KW-0812">Transmembrane</keyword>
<evidence type="ECO:0000256" key="2">
    <source>
        <dbReference type="SAM" id="Phobius"/>
    </source>
</evidence>
<feature type="transmembrane region" description="Helical" evidence="2">
    <location>
        <begin position="36"/>
        <end position="59"/>
    </location>
</feature>
<organism evidence="3">
    <name type="scientific">Trepomonas sp. PC1</name>
    <dbReference type="NCBI Taxonomy" id="1076344"/>
    <lineage>
        <taxon>Eukaryota</taxon>
        <taxon>Metamonada</taxon>
        <taxon>Diplomonadida</taxon>
        <taxon>Hexamitidae</taxon>
        <taxon>Hexamitinae</taxon>
        <taxon>Trepomonas</taxon>
    </lineage>
</organism>
<protein>
    <submittedName>
        <fullName evidence="3">Uncharacterized protein</fullName>
    </submittedName>
</protein>
<dbReference type="EMBL" id="GDID01005754">
    <property type="protein sequence ID" value="JAP90852.1"/>
    <property type="molecule type" value="Transcribed_RNA"/>
</dbReference>
<reference evidence="3" key="1">
    <citation type="submission" date="2015-07" db="EMBL/GenBank/DDBJ databases">
        <title>Adaptation to a free-living lifestyle via gene acquisitions in the diplomonad Trepomonas sp. PC1.</title>
        <authorList>
            <person name="Xu F."/>
            <person name="Jerlstrom-Hultqvist J."/>
            <person name="Kolisko M."/>
            <person name="Simpson A.G.B."/>
            <person name="Roger A.J."/>
            <person name="Svard S.G."/>
            <person name="Andersson J.O."/>
        </authorList>
    </citation>
    <scope>NUCLEOTIDE SEQUENCE</scope>
    <source>
        <strain evidence="3">PC1</strain>
    </source>
</reference>
<feature type="region of interest" description="Disordered" evidence="1">
    <location>
        <begin position="1"/>
        <end position="22"/>
    </location>
</feature>
<keyword evidence="2" id="KW-0472">Membrane</keyword>
<proteinExistence type="predicted"/>
<gene>
    <name evidence="3" type="ORF">TPC1_17727</name>
</gene>
<keyword evidence="2" id="KW-1133">Transmembrane helix</keyword>
<sequence>MLGCSIRKSSDQSSLAAPRGLSQPNTSFIASYSLGIHHLLLIVYLQVLITLLLLTIFLYSNLHHFLVKHINIQFLMKSEQVQLSFNHQSFHFVKSH</sequence>